<dbReference type="SUPFAM" id="SSF54631">
    <property type="entry name" value="CBS-domain pair"/>
    <property type="match status" value="1"/>
</dbReference>
<dbReference type="InterPro" id="IPR005105">
    <property type="entry name" value="GlnD_Uridyltrans_N"/>
</dbReference>
<dbReference type="SUPFAM" id="SSF51206">
    <property type="entry name" value="cAMP-binding domain-like"/>
    <property type="match status" value="1"/>
</dbReference>
<evidence type="ECO:0000313" key="6">
    <source>
        <dbReference type="Proteomes" id="UP000249135"/>
    </source>
</evidence>
<dbReference type="InterPro" id="IPR018821">
    <property type="entry name" value="DUF294_put_nucleoTrafse_sb-bd"/>
</dbReference>
<dbReference type="EMBL" id="QFPP01000036">
    <property type="protein sequence ID" value="PZQ76918.1"/>
    <property type="molecule type" value="Genomic_DNA"/>
</dbReference>
<dbReference type="CDD" id="cd05401">
    <property type="entry name" value="NT_GlnE_GlnD_like"/>
    <property type="match status" value="1"/>
</dbReference>
<dbReference type="AlphaFoldDB" id="A0A2W5QI82"/>
<dbReference type="InterPro" id="IPR051257">
    <property type="entry name" value="Diverse_CBS-Domain"/>
</dbReference>
<name>A0A2W5QI82_VARPD</name>
<evidence type="ECO:0000259" key="3">
    <source>
        <dbReference type="PROSITE" id="PS50042"/>
    </source>
</evidence>
<gene>
    <name evidence="5" type="ORF">DI563_05640</name>
</gene>
<evidence type="ECO:0000256" key="2">
    <source>
        <dbReference type="PROSITE-ProRule" id="PRU00703"/>
    </source>
</evidence>
<dbReference type="Proteomes" id="UP000249135">
    <property type="component" value="Unassembled WGS sequence"/>
</dbReference>
<sequence length="629" mass="67583">MPHAFNFAASPFDCLDAEERQWVQQGVDIAYFREGDTLLEPGIAPTHLFVLIKGFVQQYASGGTEPVAGYGPDDTFDGRSLVAGEVSGRFVAAEESIAYELPREVVNRLIAHNATFGALLFAELSDKLGAIAGRGGAHEMQSLAMARVDAVGLRAAHIVDGALDVVAVVRLFQAERSTAVLVRDDAADALEGTPPRLGIFTANALQRAVLHGTPLERLPVREVASFGLHTVKAGDPVGDALTVMTRHRIHRAVVLRDEAAGGPVAAADVLGLVEALDLFSFLSNHSYLISRRIAEAHTLDDLATASAHITRLVALLQRGGTRVAQIAALVQALNARLFERAWQLVAPPELVAHSCLLVMGSEGRGEQLLKTDQDNALLLADGYVPPDDLQTVCERFGAALAAFGYPDCRGGIMLRNPAWRGSVSEFADRASDWLLRPDGDKLMALAIFLDAHPVAGDAALLAAVRERVFRFATDNEAMLARFAAAIDAFAADDGGWLQRWFGGGGSARGHGAHGLDIKKQGLFPLVHGVRALALRAHLDATSTAARLDAMVAAGLFERAMATDVIESLHFFMALRLKAGLDDLDAGRPVSGNVDVARLTSLERDLLKDTLDIVKRFRRLIQSRFHLDQL</sequence>
<comment type="caution">
    <text evidence="5">The sequence shown here is derived from an EMBL/GenBank/DDBJ whole genome shotgun (WGS) entry which is preliminary data.</text>
</comment>
<dbReference type="Pfam" id="PF03445">
    <property type="entry name" value="DUF294"/>
    <property type="match status" value="1"/>
</dbReference>
<dbReference type="PROSITE" id="PS51371">
    <property type="entry name" value="CBS"/>
    <property type="match status" value="1"/>
</dbReference>
<keyword evidence="1 2" id="KW-0129">CBS domain</keyword>
<feature type="domain" description="Cyclic nucleotide-binding" evidence="3">
    <location>
        <begin position="11"/>
        <end position="127"/>
    </location>
</feature>
<dbReference type="PROSITE" id="PS50042">
    <property type="entry name" value="CNMP_BINDING_3"/>
    <property type="match status" value="1"/>
</dbReference>
<accession>A0A2W5QI82</accession>
<organism evidence="5 6">
    <name type="scientific">Variovorax paradoxus</name>
    <dbReference type="NCBI Taxonomy" id="34073"/>
    <lineage>
        <taxon>Bacteria</taxon>
        <taxon>Pseudomonadati</taxon>
        <taxon>Pseudomonadota</taxon>
        <taxon>Betaproteobacteria</taxon>
        <taxon>Burkholderiales</taxon>
        <taxon>Comamonadaceae</taxon>
        <taxon>Variovorax</taxon>
    </lineage>
</organism>
<dbReference type="InterPro" id="IPR046342">
    <property type="entry name" value="CBS_dom_sf"/>
</dbReference>
<dbReference type="CDD" id="cd00038">
    <property type="entry name" value="CAP_ED"/>
    <property type="match status" value="1"/>
</dbReference>
<dbReference type="GO" id="GO:0008773">
    <property type="term" value="F:[protein-PII] uridylyltransferase activity"/>
    <property type="evidence" value="ECO:0007669"/>
    <property type="project" value="InterPro"/>
</dbReference>
<evidence type="ECO:0000259" key="4">
    <source>
        <dbReference type="PROSITE" id="PS51371"/>
    </source>
</evidence>
<dbReference type="Gene3D" id="3.10.580.10">
    <property type="entry name" value="CBS-domain"/>
    <property type="match status" value="1"/>
</dbReference>
<protein>
    <submittedName>
        <fullName evidence="5">Cyclic nucleotide-binding protein</fullName>
    </submittedName>
</protein>
<reference evidence="5 6" key="1">
    <citation type="submission" date="2017-08" db="EMBL/GenBank/DDBJ databases">
        <title>Infants hospitalized years apart are colonized by the same room-sourced microbial strains.</title>
        <authorList>
            <person name="Brooks B."/>
            <person name="Olm M.R."/>
            <person name="Firek B.A."/>
            <person name="Baker R."/>
            <person name="Thomas B.C."/>
            <person name="Morowitz M.J."/>
            <person name="Banfield J.F."/>
        </authorList>
    </citation>
    <scope>NUCLEOTIDE SEQUENCE [LARGE SCALE GENOMIC DNA]</scope>
    <source>
        <strain evidence="5">S2_005_003_R2_41</strain>
    </source>
</reference>
<dbReference type="InterPro" id="IPR018490">
    <property type="entry name" value="cNMP-bd_dom_sf"/>
</dbReference>
<dbReference type="InterPro" id="IPR000644">
    <property type="entry name" value="CBS_dom"/>
</dbReference>
<dbReference type="Pfam" id="PF00027">
    <property type="entry name" value="cNMP_binding"/>
    <property type="match status" value="1"/>
</dbReference>
<dbReference type="Pfam" id="PF10335">
    <property type="entry name" value="DUF294_C"/>
    <property type="match status" value="1"/>
</dbReference>
<proteinExistence type="predicted"/>
<dbReference type="PANTHER" id="PTHR43080">
    <property type="entry name" value="CBS DOMAIN-CONTAINING PROTEIN CBSX3, MITOCHONDRIAL"/>
    <property type="match status" value="1"/>
</dbReference>
<dbReference type="PANTHER" id="PTHR43080:SF2">
    <property type="entry name" value="CBS DOMAIN-CONTAINING PROTEIN"/>
    <property type="match status" value="1"/>
</dbReference>
<dbReference type="Gene3D" id="2.60.120.10">
    <property type="entry name" value="Jelly Rolls"/>
    <property type="match status" value="1"/>
</dbReference>
<dbReference type="InterPro" id="IPR000595">
    <property type="entry name" value="cNMP-bd_dom"/>
</dbReference>
<feature type="domain" description="CBS" evidence="4">
    <location>
        <begin position="224"/>
        <end position="288"/>
    </location>
</feature>
<dbReference type="InterPro" id="IPR014710">
    <property type="entry name" value="RmlC-like_jellyroll"/>
</dbReference>
<evidence type="ECO:0000256" key="1">
    <source>
        <dbReference type="ARBA" id="ARBA00023122"/>
    </source>
</evidence>
<evidence type="ECO:0000313" key="5">
    <source>
        <dbReference type="EMBL" id="PZQ76918.1"/>
    </source>
</evidence>